<evidence type="ECO:0000259" key="7">
    <source>
        <dbReference type="PROSITE" id="PS50821"/>
    </source>
</evidence>
<dbReference type="AlphaFoldDB" id="A0AAQ4EH44"/>
<dbReference type="Pfam" id="PF23278">
    <property type="entry name" value="Piwi_N"/>
    <property type="match status" value="1"/>
</dbReference>
<dbReference type="InterPro" id="IPR012337">
    <property type="entry name" value="RNaseH-like_sf"/>
</dbReference>
<keyword evidence="10" id="KW-1185">Reference proteome</keyword>
<comment type="subcellular location">
    <subcellularLocation>
        <location evidence="1">Cytoplasm</location>
    </subcellularLocation>
</comment>
<organism evidence="9 10">
    <name type="scientific">Amblyomma americanum</name>
    <name type="common">Lone star tick</name>
    <dbReference type="NCBI Taxonomy" id="6943"/>
    <lineage>
        <taxon>Eukaryota</taxon>
        <taxon>Metazoa</taxon>
        <taxon>Ecdysozoa</taxon>
        <taxon>Arthropoda</taxon>
        <taxon>Chelicerata</taxon>
        <taxon>Arachnida</taxon>
        <taxon>Acari</taxon>
        <taxon>Parasitiformes</taxon>
        <taxon>Ixodida</taxon>
        <taxon>Ixodoidea</taxon>
        <taxon>Ixodidae</taxon>
        <taxon>Amblyomminae</taxon>
        <taxon>Amblyomma</taxon>
    </lineage>
</organism>
<evidence type="ECO:0000256" key="3">
    <source>
        <dbReference type="ARBA" id="ARBA00022490"/>
    </source>
</evidence>
<dbReference type="InterPro" id="IPR003100">
    <property type="entry name" value="PAZ_dom"/>
</dbReference>
<feature type="domain" description="Piwi" evidence="8">
    <location>
        <begin position="760"/>
        <end position="853"/>
    </location>
</feature>
<dbReference type="Gene3D" id="2.170.260.10">
    <property type="entry name" value="paz domain"/>
    <property type="match status" value="1"/>
</dbReference>
<dbReference type="Pfam" id="PF02170">
    <property type="entry name" value="PAZ"/>
    <property type="match status" value="1"/>
</dbReference>
<evidence type="ECO:0000256" key="4">
    <source>
        <dbReference type="ARBA" id="ARBA00022884"/>
    </source>
</evidence>
<protein>
    <submittedName>
        <fullName evidence="9">Uncharacterized protein</fullName>
    </submittedName>
</protein>
<dbReference type="SUPFAM" id="SSF53098">
    <property type="entry name" value="Ribonuclease H-like"/>
    <property type="match status" value="1"/>
</dbReference>
<feature type="domain" description="Piwi" evidence="8">
    <location>
        <begin position="858"/>
        <end position="989"/>
    </location>
</feature>
<keyword evidence="5" id="KW-0943">RNA-mediated gene silencing</keyword>
<dbReference type="Gene3D" id="3.30.420.10">
    <property type="entry name" value="Ribonuclease H-like superfamily/Ribonuclease H"/>
    <property type="match status" value="1"/>
</dbReference>
<evidence type="ECO:0000256" key="6">
    <source>
        <dbReference type="ARBA" id="ARBA00038291"/>
    </source>
</evidence>
<dbReference type="EMBL" id="JARKHS020015868">
    <property type="protein sequence ID" value="KAK8774056.1"/>
    <property type="molecule type" value="Genomic_DNA"/>
</dbReference>
<name>A0AAQ4EH44_AMBAM</name>
<proteinExistence type="inferred from homology"/>
<dbReference type="PANTHER" id="PTHR22891">
    <property type="entry name" value="EUKARYOTIC TRANSLATION INITIATION FACTOR 2C"/>
    <property type="match status" value="1"/>
</dbReference>
<keyword evidence="2" id="KW-0217">Developmental protein</keyword>
<evidence type="ECO:0000313" key="10">
    <source>
        <dbReference type="Proteomes" id="UP001321473"/>
    </source>
</evidence>
<dbReference type="SMART" id="SM00950">
    <property type="entry name" value="Piwi"/>
    <property type="match status" value="1"/>
</dbReference>
<dbReference type="PROSITE" id="PS50821">
    <property type="entry name" value="PAZ"/>
    <property type="match status" value="1"/>
</dbReference>
<comment type="similarity">
    <text evidence="6">Belongs to the argonaute family. Piwi subfamily.</text>
</comment>
<dbReference type="GO" id="GO:0005737">
    <property type="term" value="C:cytoplasm"/>
    <property type="evidence" value="ECO:0007669"/>
    <property type="project" value="UniProtKB-SubCell"/>
</dbReference>
<evidence type="ECO:0000259" key="8">
    <source>
        <dbReference type="PROSITE" id="PS50822"/>
    </source>
</evidence>
<dbReference type="SUPFAM" id="SSF101690">
    <property type="entry name" value="PAZ domain"/>
    <property type="match status" value="1"/>
</dbReference>
<accession>A0AAQ4EH44</accession>
<dbReference type="FunFam" id="2.170.260.10:FF:000003">
    <property type="entry name" value="Piwi-like RNA-mediated gene silencing 2"/>
    <property type="match status" value="1"/>
</dbReference>
<feature type="domain" description="PAZ" evidence="7">
    <location>
        <begin position="486"/>
        <end position="594"/>
    </location>
</feature>
<dbReference type="InterPro" id="IPR036397">
    <property type="entry name" value="RNaseH_sf"/>
</dbReference>
<dbReference type="SMART" id="SM00949">
    <property type="entry name" value="PAZ"/>
    <property type="match status" value="1"/>
</dbReference>
<dbReference type="CDD" id="cd04658">
    <property type="entry name" value="Piwi_piwi-like_Euk"/>
    <property type="match status" value="1"/>
</dbReference>
<dbReference type="Gene3D" id="3.40.50.2300">
    <property type="match status" value="1"/>
</dbReference>
<dbReference type="GO" id="GO:0034587">
    <property type="term" value="P:piRNA processing"/>
    <property type="evidence" value="ECO:0007669"/>
    <property type="project" value="UniProtKB-ARBA"/>
</dbReference>
<dbReference type="Pfam" id="PF02171">
    <property type="entry name" value="Piwi"/>
    <property type="match status" value="1"/>
</dbReference>
<dbReference type="Proteomes" id="UP001321473">
    <property type="component" value="Unassembled WGS sequence"/>
</dbReference>
<dbReference type="InterPro" id="IPR036085">
    <property type="entry name" value="PAZ_dom_sf"/>
</dbReference>
<evidence type="ECO:0000256" key="5">
    <source>
        <dbReference type="ARBA" id="ARBA00023158"/>
    </source>
</evidence>
<evidence type="ECO:0000256" key="2">
    <source>
        <dbReference type="ARBA" id="ARBA00022473"/>
    </source>
</evidence>
<comment type="caution">
    <text evidence="9">The sequence shown here is derived from an EMBL/GenBank/DDBJ whole genome shotgun (WGS) entry which is preliminary data.</text>
</comment>
<dbReference type="CDD" id="cd02845">
    <property type="entry name" value="PAZ_piwi_like"/>
    <property type="match status" value="1"/>
</dbReference>
<sequence length="1003" mass="111945">MHYSIVDKVHWATFNDFLAEASRKGPKCSPLGSAFNVNTPTGTPLTGDLPECQMEKNNCDRAPPPVGRARGRSRGRARAVVVLPGAQAAPTVPQFPAAMAPLAALPRERGVLRPATVSLPSMPALDSVAGLSSSVHRMAIGHGAPLQQMAAIAPSAVVPQCQMEKNNCDRAPPPVGRARGRSRGRARAVVVLPGAQAAPTVPQFPAAMAPLAALPRERGVLRPATVSLPSMPALDSVAGLSSSVHRMAIGHGAPLQQMAAIAPSAVVPQQFHFSTAVTPGDSGDGGRPEIRRRRDEFAVIETRPAHIDNNRGTSGSPIKVLANYFRLISMPKCSIHQYHVQFTPTVESSRMRRTLLVDYMDMFEKCLVFDGMSELMSPTRLPQDITEVFPQRRTDGMTICVRFKWVQELAPTNPDVLRLFNTQMRRNLEHLDFVQINRHFFDKRAVWIVPQYGFELWQGLVTAIGQHESGVMLRTNPLHKVLRRDSVYDLMSQIEHVPNYKEECVKRVAGCIVVTPYNGKTYRVDDIDWDKNPACTFETMEGPKTYADYYRVQYEKRIRDMRQPLLVCRPKDKDLRAGRTQNIYLVPELCVLTELTEEMRANVSMMRDLAQHTDVEPSKWVRNLLEFMARINNNEAIRNDMDSWDLLYDDSLVRIDARVLPPEKVMQGSNAYRYSAATADFSRETRDRPLHVAVAVESWLVICHRREETNVTEFVRTLMSVCPPMGVKIGQPRLVLLDDDGPTDFVQALHQLARGGNIQLALIVLHNNRKDRYDIIMKEACVDLGLHTQVVLARTIGNSTNIHSVATNVAVQLNCKLGGEAWCLEIPLVSTMVIGYDTCPDSSTHNRSAGAFVVKRWEIDEVVASLQALFPGVEPKLAFVVVTKRISTRFFLPDREHVTNPPPGTVVDSEVTRPGRYDFFLVSQSVRQGAVAPTYYNVIYDTTGLKPDDVQRLVYKLTHLYFNWPGTIRVPAPCQYARKLAFLAGQSLHAEPHPRLSSTLFYL</sequence>
<reference evidence="9 10" key="1">
    <citation type="journal article" date="2023" name="Arcadia Sci">
        <title>De novo assembly of a long-read Amblyomma americanum tick genome.</title>
        <authorList>
            <person name="Chou S."/>
            <person name="Poskanzer K.E."/>
            <person name="Rollins M."/>
            <person name="Thuy-Boun P.S."/>
        </authorList>
    </citation>
    <scope>NUCLEOTIDE SEQUENCE [LARGE SCALE GENOMIC DNA]</scope>
    <source>
        <strain evidence="9">F_SG_1</strain>
        <tissue evidence="9">Salivary glands</tissue>
    </source>
</reference>
<evidence type="ECO:0000313" key="9">
    <source>
        <dbReference type="EMBL" id="KAK8774056.1"/>
    </source>
</evidence>
<dbReference type="PROSITE" id="PS50822">
    <property type="entry name" value="PIWI"/>
    <property type="match status" value="2"/>
</dbReference>
<gene>
    <name evidence="9" type="ORF">V5799_011413</name>
</gene>
<keyword evidence="4" id="KW-0694">RNA-binding</keyword>
<keyword evidence="3" id="KW-0963">Cytoplasm</keyword>
<evidence type="ECO:0000256" key="1">
    <source>
        <dbReference type="ARBA" id="ARBA00004496"/>
    </source>
</evidence>
<dbReference type="InterPro" id="IPR003165">
    <property type="entry name" value="Piwi"/>
</dbReference>
<dbReference type="GO" id="GO:0003723">
    <property type="term" value="F:RNA binding"/>
    <property type="evidence" value="ECO:0007669"/>
    <property type="project" value="UniProtKB-KW"/>
</dbReference>